<reference evidence="2" key="2">
    <citation type="submission" date="2020-05" db="UniProtKB">
        <authorList>
            <consortium name="EnsemblMetazoa"/>
        </authorList>
    </citation>
    <scope>IDENTIFICATION</scope>
    <source>
        <strain evidence="2">WRAIR2</strain>
    </source>
</reference>
<dbReference type="EnsemblMetazoa" id="ADIR014536-RB">
    <property type="protein sequence ID" value="ADIR014536-PB"/>
    <property type="gene ID" value="ADIR014536"/>
</dbReference>
<protein>
    <submittedName>
        <fullName evidence="2">Uncharacterized protein</fullName>
    </submittedName>
</protein>
<accession>A0A182NXF9</accession>
<dbReference type="AlphaFoldDB" id="A0A182NXF9"/>
<reference evidence="3" key="1">
    <citation type="submission" date="2013-03" db="EMBL/GenBank/DDBJ databases">
        <title>The Genome Sequence of Anopheles dirus WRAIR2.</title>
        <authorList>
            <consortium name="The Broad Institute Genomics Platform"/>
            <person name="Neafsey D.E."/>
            <person name="Walton C."/>
            <person name="Walker B."/>
            <person name="Young S.K."/>
            <person name="Zeng Q."/>
            <person name="Gargeya S."/>
            <person name="Fitzgerald M."/>
            <person name="Haas B."/>
            <person name="Abouelleil A."/>
            <person name="Allen A.W."/>
            <person name="Alvarado L."/>
            <person name="Arachchi H.M."/>
            <person name="Berlin A.M."/>
            <person name="Chapman S.B."/>
            <person name="Gainer-Dewar J."/>
            <person name="Goldberg J."/>
            <person name="Griggs A."/>
            <person name="Gujja S."/>
            <person name="Hansen M."/>
            <person name="Howarth C."/>
            <person name="Imamovic A."/>
            <person name="Ireland A."/>
            <person name="Larimer J."/>
            <person name="McCowan C."/>
            <person name="Murphy C."/>
            <person name="Pearson M."/>
            <person name="Poon T.W."/>
            <person name="Priest M."/>
            <person name="Roberts A."/>
            <person name="Saif S."/>
            <person name="Shea T."/>
            <person name="Sisk P."/>
            <person name="Sykes S."/>
            <person name="Wortman J."/>
            <person name="Nusbaum C."/>
            <person name="Birren B."/>
        </authorList>
    </citation>
    <scope>NUCLEOTIDE SEQUENCE [LARGE SCALE GENOMIC DNA]</scope>
    <source>
        <strain evidence="3">WRAIR2</strain>
    </source>
</reference>
<sequence>MYLNRHGTKRAAHRNINNKTTIAPIPERSSSGPFIGSLLFTHFLHPEGKRKRSSTVSQFPKKS</sequence>
<feature type="region of interest" description="Disordered" evidence="1">
    <location>
        <begin position="1"/>
        <end position="31"/>
    </location>
</feature>
<evidence type="ECO:0000313" key="2">
    <source>
        <dbReference type="EnsemblMetazoa" id="ADIR014536-PB"/>
    </source>
</evidence>
<feature type="compositionally biased region" description="Basic residues" evidence="1">
    <location>
        <begin position="1"/>
        <end position="13"/>
    </location>
</feature>
<organism evidence="2 3">
    <name type="scientific">Anopheles dirus</name>
    <dbReference type="NCBI Taxonomy" id="7168"/>
    <lineage>
        <taxon>Eukaryota</taxon>
        <taxon>Metazoa</taxon>
        <taxon>Ecdysozoa</taxon>
        <taxon>Arthropoda</taxon>
        <taxon>Hexapoda</taxon>
        <taxon>Insecta</taxon>
        <taxon>Pterygota</taxon>
        <taxon>Neoptera</taxon>
        <taxon>Endopterygota</taxon>
        <taxon>Diptera</taxon>
        <taxon>Nematocera</taxon>
        <taxon>Culicoidea</taxon>
        <taxon>Culicidae</taxon>
        <taxon>Anophelinae</taxon>
        <taxon>Anopheles</taxon>
    </lineage>
</organism>
<evidence type="ECO:0000256" key="1">
    <source>
        <dbReference type="SAM" id="MobiDB-lite"/>
    </source>
</evidence>
<keyword evidence="3" id="KW-1185">Reference proteome</keyword>
<name>A0A182NXF9_9DIPT</name>
<evidence type="ECO:0000313" key="3">
    <source>
        <dbReference type="Proteomes" id="UP000075884"/>
    </source>
</evidence>
<dbReference type="Proteomes" id="UP000075884">
    <property type="component" value="Unassembled WGS sequence"/>
</dbReference>
<dbReference type="VEuPathDB" id="VectorBase:ADIR014536"/>
<proteinExistence type="predicted"/>